<keyword evidence="3" id="KW-0812">Transmembrane</keyword>
<keyword evidence="13" id="KW-1185">Reference proteome</keyword>
<evidence type="ECO:0000256" key="7">
    <source>
        <dbReference type="ARBA" id="ARBA00023170"/>
    </source>
</evidence>
<evidence type="ECO:0000256" key="9">
    <source>
        <dbReference type="ARBA" id="ARBA00023286"/>
    </source>
</evidence>
<gene>
    <name evidence="12" type="ORF">LARSCL_LOCUS20354</name>
</gene>
<reference evidence="12 13" key="1">
    <citation type="submission" date="2024-04" db="EMBL/GenBank/DDBJ databases">
        <authorList>
            <person name="Rising A."/>
            <person name="Reimegard J."/>
            <person name="Sonavane S."/>
            <person name="Akerstrom W."/>
            <person name="Nylinder S."/>
            <person name="Hedman E."/>
            <person name="Kallberg Y."/>
        </authorList>
    </citation>
    <scope>NUCLEOTIDE SEQUENCE [LARGE SCALE GENOMIC DNA]</scope>
</reference>
<keyword evidence="6" id="KW-0472">Membrane</keyword>
<evidence type="ECO:0000313" key="12">
    <source>
        <dbReference type="EMBL" id="CAL1297532.1"/>
    </source>
</evidence>
<accession>A0AAV2BN03</accession>
<evidence type="ECO:0000256" key="6">
    <source>
        <dbReference type="ARBA" id="ARBA00023136"/>
    </source>
</evidence>
<comment type="subcellular location">
    <subcellularLocation>
        <location evidence="1">Membrane</location>
        <topology evidence="1">Multi-pass membrane protein</topology>
    </subcellularLocation>
</comment>
<dbReference type="AlphaFoldDB" id="A0AAV2BN03"/>
<feature type="non-terminal residue" evidence="12">
    <location>
        <position position="335"/>
    </location>
</feature>
<keyword evidence="10" id="KW-0407">Ion channel</keyword>
<keyword evidence="9" id="KW-1071">Ligand-gated ion channel</keyword>
<evidence type="ECO:0000256" key="1">
    <source>
        <dbReference type="ARBA" id="ARBA00004141"/>
    </source>
</evidence>
<dbReference type="Pfam" id="PF10613">
    <property type="entry name" value="Lig_chan-Glu_bd"/>
    <property type="match status" value="1"/>
</dbReference>
<comment type="caution">
    <text evidence="12">The sequence shown here is derived from an EMBL/GenBank/DDBJ whole genome shotgun (WGS) entry which is preliminary data.</text>
</comment>
<evidence type="ECO:0000256" key="10">
    <source>
        <dbReference type="ARBA" id="ARBA00023303"/>
    </source>
</evidence>
<protein>
    <recommendedName>
        <fullName evidence="11">Ionotropic glutamate receptor L-glutamate and glycine-binding domain-containing protein</fullName>
    </recommendedName>
</protein>
<evidence type="ECO:0000256" key="8">
    <source>
        <dbReference type="ARBA" id="ARBA00023180"/>
    </source>
</evidence>
<feature type="non-terminal residue" evidence="12">
    <location>
        <position position="1"/>
    </location>
</feature>
<keyword evidence="7" id="KW-0675">Receptor</keyword>
<keyword evidence="4" id="KW-1133">Transmembrane helix</keyword>
<evidence type="ECO:0000259" key="11">
    <source>
        <dbReference type="Pfam" id="PF10613"/>
    </source>
</evidence>
<keyword evidence="2" id="KW-0813">Transport</keyword>
<dbReference type="Proteomes" id="UP001497382">
    <property type="component" value="Unassembled WGS sequence"/>
</dbReference>
<feature type="domain" description="Ionotropic glutamate receptor L-glutamate and glycine-binding" evidence="11">
    <location>
        <begin position="260"/>
        <end position="334"/>
    </location>
</feature>
<evidence type="ECO:0000256" key="5">
    <source>
        <dbReference type="ARBA" id="ARBA00023065"/>
    </source>
</evidence>
<evidence type="ECO:0000256" key="3">
    <source>
        <dbReference type="ARBA" id="ARBA00022692"/>
    </source>
</evidence>
<dbReference type="Gene3D" id="3.40.190.10">
    <property type="entry name" value="Periplasmic binding protein-like II"/>
    <property type="match status" value="1"/>
</dbReference>
<sequence length="335" mass="38403">TFPILSNSTQLEFVTENQKLEFPLQGSPVLQRNRLSPVEAELLERAIFEFIKGLKLHNVIMFHKAAVDDGLLLSELLYSNSVHVTHIEVLVVSKAVKILEHFFTTVGSSNTADILLISLEDGEEIDQLLMSLVSNKRIKTLVVGNLQRWQDRLLEVKAYEMYLIVIMHCKESVQPVDGSSTKEDDSIYCFESEDVYTVWQSFLSDEGSQKMHQVAVWKKNSKMIKMEPEIDTIIVRLALVEYWPFIRIRMVNGTVTLNDCVLKRLLNEFAKRQNLKFKLLYGHKWGGKVETDWTGAIGMVLREEADMIPFLPVTESRESVLDFTKPKAFINHGIL</sequence>
<dbReference type="GO" id="GO:0015276">
    <property type="term" value="F:ligand-gated monoatomic ion channel activity"/>
    <property type="evidence" value="ECO:0007669"/>
    <property type="project" value="InterPro"/>
</dbReference>
<evidence type="ECO:0000256" key="4">
    <source>
        <dbReference type="ARBA" id="ARBA00022989"/>
    </source>
</evidence>
<name>A0AAV2BN03_9ARAC</name>
<dbReference type="EMBL" id="CAXIEN010000429">
    <property type="protein sequence ID" value="CAL1297532.1"/>
    <property type="molecule type" value="Genomic_DNA"/>
</dbReference>
<evidence type="ECO:0000313" key="13">
    <source>
        <dbReference type="Proteomes" id="UP001497382"/>
    </source>
</evidence>
<organism evidence="12 13">
    <name type="scientific">Larinioides sclopetarius</name>
    <dbReference type="NCBI Taxonomy" id="280406"/>
    <lineage>
        <taxon>Eukaryota</taxon>
        <taxon>Metazoa</taxon>
        <taxon>Ecdysozoa</taxon>
        <taxon>Arthropoda</taxon>
        <taxon>Chelicerata</taxon>
        <taxon>Arachnida</taxon>
        <taxon>Araneae</taxon>
        <taxon>Araneomorphae</taxon>
        <taxon>Entelegynae</taxon>
        <taxon>Araneoidea</taxon>
        <taxon>Araneidae</taxon>
        <taxon>Larinioides</taxon>
    </lineage>
</organism>
<keyword evidence="8" id="KW-0325">Glycoprotein</keyword>
<keyword evidence="5" id="KW-0406">Ion transport</keyword>
<dbReference type="InterPro" id="IPR019594">
    <property type="entry name" value="Glu/Gly-bd"/>
</dbReference>
<dbReference type="GO" id="GO:0016020">
    <property type="term" value="C:membrane"/>
    <property type="evidence" value="ECO:0007669"/>
    <property type="project" value="UniProtKB-SubCell"/>
</dbReference>
<proteinExistence type="predicted"/>
<dbReference type="SUPFAM" id="SSF53850">
    <property type="entry name" value="Periplasmic binding protein-like II"/>
    <property type="match status" value="1"/>
</dbReference>
<evidence type="ECO:0000256" key="2">
    <source>
        <dbReference type="ARBA" id="ARBA00022448"/>
    </source>
</evidence>